<feature type="compositionally biased region" description="Low complexity" evidence="1">
    <location>
        <begin position="265"/>
        <end position="283"/>
    </location>
</feature>
<evidence type="ECO:0000256" key="2">
    <source>
        <dbReference type="SAM" id="Phobius"/>
    </source>
</evidence>
<feature type="compositionally biased region" description="Low complexity" evidence="1">
    <location>
        <begin position="650"/>
        <end position="659"/>
    </location>
</feature>
<dbReference type="AlphaFoldDB" id="A0A2T0S0V0"/>
<proteinExistence type="predicted"/>
<feature type="transmembrane region" description="Helical" evidence="2">
    <location>
        <begin position="319"/>
        <end position="340"/>
    </location>
</feature>
<feature type="compositionally biased region" description="Low complexity" evidence="1">
    <location>
        <begin position="550"/>
        <end position="561"/>
    </location>
</feature>
<feature type="transmembrane region" description="Helical" evidence="2">
    <location>
        <begin position="37"/>
        <end position="60"/>
    </location>
</feature>
<feature type="compositionally biased region" description="Gly residues" evidence="1">
    <location>
        <begin position="583"/>
        <end position="649"/>
    </location>
</feature>
<evidence type="ECO:0000256" key="1">
    <source>
        <dbReference type="SAM" id="MobiDB-lite"/>
    </source>
</evidence>
<keyword evidence="2" id="KW-0472">Membrane</keyword>
<name>A0A2T0S0V0_9ACTN</name>
<feature type="compositionally biased region" description="Acidic residues" evidence="1">
    <location>
        <begin position="284"/>
        <end position="298"/>
    </location>
</feature>
<keyword evidence="2" id="KW-1133">Transmembrane helix</keyword>
<keyword evidence="2" id="KW-0812">Transmembrane</keyword>
<dbReference type="EMBL" id="PVZG01000011">
    <property type="protein sequence ID" value="PRY27058.1"/>
    <property type="molecule type" value="Genomic_DNA"/>
</dbReference>
<gene>
    <name evidence="3" type="ORF">CLV70_11121</name>
</gene>
<keyword evidence="3" id="KW-0378">Hydrolase</keyword>
<feature type="region of interest" description="Disordered" evidence="1">
    <location>
        <begin position="348"/>
        <end position="375"/>
    </location>
</feature>
<keyword evidence="4" id="KW-1185">Reference proteome</keyword>
<reference evidence="3 4" key="1">
    <citation type="submission" date="2018-03" db="EMBL/GenBank/DDBJ databases">
        <title>Genomic Encyclopedia of Archaeal and Bacterial Type Strains, Phase II (KMG-II): from individual species to whole genera.</title>
        <authorList>
            <person name="Goeker M."/>
        </authorList>
    </citation>
    <scope>NUCLEOTIDE SEQUENCE [LARGE SCALE GENOMIC DNA]</scope>
    <source>
        <strain evidence="3 4">DSM 45348</strain>
    </source>
</reference>
<sequence length="744" mass="72956">MADGVYSSRDPEGKSKAPRGPRDRKAVDVTTHLRARAVLAGAFLAVIGGVFVAPTAALAAGPTVAITGLSSGDIPSGGKTTLNYSITNSNPALAANVTVVISADGMSCDRCNFDDSIPAGGKKDYTANLTAGTVEPGEKDDIQLRIVATVSGPGGGSGSATRGITVRGPDKPQAVRQVSGKVKDQDGKSVSGASVAMRDSAGRNFNSVSGNDGGYSFRSTEGNPIAVGSLLVIAGKQGYKGDPVTAQGRADKSVNVPLTIKLIAATTSPTATPSSSPSATPTEEVTDEESEAATDEESAAAGPPTDKASGEDKGSGSMLFILLGGLLVAAGIGAIVLMFMRRKNNPDDDPDAAGAGGTVPPTPGRYGGGGVDETRLAAPVGGRGGDATMIAPRSGAPSMADAPTMIQRAPVVDPVDEFPDPYGAPMPQSGAYNAPGGWGSAPAAGAAGAAGAYGAAAGAAGTYGGATQYGGAPVPAQGGGYDDADANGYGAYDDRGGYAEQAPYEDPTGFAPAAAAPQRYDEPTGMYRPGQEAFDDQAGYQAPGYDNGYAGAPADDFAAPAQGHAYGAGGYNDQPEGDYGSWDGPGGGLDNGNGYGPQPGAGTYGGAAQSGGTYGGGQSGGTYGGGAAPAAGTYGGGAASGGTYGGAGTYGAAADDGYGNDPGYGDQGGYDQGGGYGGAPQGGGTYGGGGYGGEQPGYGDQGGYDQRGGTYGGDQQGGGRRAARPQPPEGSQPGQRRSLDWLDD</sequence>
<dbReference type="Proteomes" id="UP000239209">
    <property type="component" value="Unassembled WGS sequence"/>
</dbReference>
<protein>
    <submittedName>
        <fullName evidence="3">Carboxypeptidase family protein</fullName>
    </submittedName>
</protein>
<accession>A0A2T0S0V0</accession>
<dbReference type="SUPFAM" id="SSF49464">
    <property type="entry name" value="Carboxypeptidase regulatory domain-like"/>
    <property type="match status" value="1"/>
</dbReference>
<dbReference type="GO" id="GO:0004180">
    <property type="term" value="F:carboxypeptidase activity"/>
    <property type="evidence" value="ECO:0007669"/>
    <property type="project" value="UniProtKB-KW"/>
</dbReference>
<feature type="region of interest" description="Disordered" evidence="1">
    <location>
        <begin position="1"/>
        <end position="27"/>
    </location>
</feature>
<keyword evidence="3" id="KW-0645">Protease</keyword>
<evidence type="ECO:0000313" key="4">
    <source>
        <dbReference type="Proteomes" id="UP000239209"/>
    </source>
</evidence>
<keyword evidence="3" id="KW-0121">Carboxypeptidase</keyword>
<feature type="compositionally biased region" description="Gly residues" evidence="1">
    <location>
        <begin position="660"/>
        <end position="720"/>
    </location>
</feature>
<comment type="caution">
    <text evidence="3">The sequence shown here is derived from an EMBL/GenBank/DDBJ whole genome shotgun (WGS) entry which is preliminary data.</text>
</comment>
<feature type="region of interest" description="Disordered" evidence="1">
    <location>
        <begin position="265"/>
        <end position="313"/>
    </location>
</feature>
<organism evidence="3 4">
    <name type="scientific">Pseudosporangium ferrugineum</name>
    <dbReference type="NCBI Taxonomy" id="439699"/>
    <lineage>
        <taxon>Bacteria</taxon>
        <taxon>Bacillati</taxon>
        <taxon>Actinomycetota</taxon>
        <taxon>Actinomycetes</taxon>
        <taxon>Micromonosporales</taxon>
        <taxon>Micromonosporaceae</taxon>
        <taxon>Pseudosporangium</taxon>
    </lineage>
</organism>
<feature type="region of interest" description="Disordered" evidence="1">
    <location>
        <begin position="464"/>
        <end position="744"/>
    </location>
</feature>
<evidence type="ECO:0000313" key="3">
    <source>
        <dbReference type="EMBL" id="PRY27058.1"/>
    </source>
</evidence>
<feature type="region of interest" description="Disordered" evidence="1">
    <location>
        <begin position="149"/>
        <end position="172"/>
    </location>
</feature>
<feature type="compositionally biased region" description="Basic and acidic residues" evidence="1">
    <location>
        <begin position="9"/>
        <end position="27"/>
    </location>
</feature>
<dbReference type="InterPro" id="IPR008969">
    <property type="entry name" value="CarboxyPept-like_regulatory"/>
</dbReference>
<dbReference type="Gene3D" id="2.60.40.1120">
    <property type="entry name" value="Carboxypeptidase-like, regulatory domain"/>
    <property type="match status" value="1"/>
</dbReference>